<keyword evidence="3" id="KW-0378">Hydrolase</keyword>
<sequence>FYSGNHTDCLKSYLHHCFDGITGELAHAFFPQTGEIHFDDDEYWILGNMRFSWNKGTC</sequence>
<dbReference type="GO" id="GO:0008233">
    <property type="term" value="F:peptidase activity"/>
    <property type="evidence" value="ECO:0007669"/>
    <property type="project" value="UniProtKB-KW"/>
</dbReference>
<protein>
    <recommendedName>
        <fullName evidence="5">Peptidase M10 metallopeptidase domain-containing protein</fullName>
    </recommendedName>
</protein>
<evidence type="ECO:0000259" key="5">
    <source>
        <dbReference type="Pfam" id="PF00413"/>
    </source>
</evidence>
<dbReference type="Gene3D" id="3.40.390.10">
    <property type="entry name" value="Collagenase (Catalytic Domain)"/>
    <property type="match status" value="1"/>
</dbReference>
<reference evidence="6 7" key="1">
    <citation type="submission" date="2024-05" db="EMBL/GenBank/DDBJ databases">
        <title>Genome sequencing and assembly of Indian major carp, Cirrhinus mrigala (Hamilton, 1822).</title>
        <authorList>
            <person name="Mohindra V."/>
            <person name="Chowdhury L.M."/>
            <person name="Lal K."/>
            <person name="Jena J.K."/>
        </authorList>
    </citation>
    <scope>NUCLEOTIDE SEQUENCE [LARGE SCALE GENOMIC DNA]</scope>
    <source>
        <strain evidence="6">CM1030</strain>
        <tissue evidence="6">Blood</tissue>
    </source>
</reference>
<dbReference type="Proteomes" id="UP001529510">
    <property type="component" value="Unassembled WGS sequence"/>
</dbReference>
<dbReference type="SUPFAM" id="SSF55486">
    <property type="entry name" value="Metalloproteases ('zincins'), catalytic domain"/>
    <property type="match status" value="1"/>
</dbReference>
<dbReference type="PANTHER" id="PTHR10201">
    <property type="entry name" value="MATRIX METALLOPROTEINASE"/>
    <property type="match status" value="1"/>
</dbReference>
<dbReference type="GO" id="GO:0046872">
    <property type="term" value="F:metal ion binding"/>
    <property type="evidence" value="ECO:0007669"/>
    <property type="project" value="UniProtKB-KW"/>
</dbReference>
<evidence type="ECO:0000256" key="4">
    <source>
        <dbReference type="ARBA" id="ARBA00022833"/>
    </source>
</evidence>
<dbReference type="EMBL" id="JAMKFB020000008">
    <property type="protein sequence ID" value="KAL0185601.1"/>
    <property type="molecule type" value="Genomic_DNA"/>
</dbReference>
<dbReference type="PANTHER" id="PTHR10201:SF7">
    <property type="entry name" value="MATRIX METALLOPROTEINASE-23"/>
    <property type="match status" value="1"/>
</dbReference>
<organism evidence="6 7">
    <name type="scientific">Cirrhinus mrigala</name>
    <name type="common">Mrigala</name>
    <dbReference type="NCBI Taxonomy" id="683832"/>
    <lineage>
        <taxon>Eukaryota</taxon>
        <taxon>Metazoa</taxon>
        <taxon>Chordata</taxon>
        <taxon>Craniata</taxon>
        <taxon>Vertebrata</taxon>
        <taxon>Euteleostomi</taxon>
        <taxon>Actinopterygii</taxon>
        <taxon>Neopterygii</taxon>
        <taxon>Teleostei</taxon>
        <taxon>Ostariophysi</taxon>
        <taxon>Cypriniformes</taxon>
        <taxon>Cyprinidae</taxon>
        <taxon>Labeoninae</taxon>
        <taxon>Labeonini</taxon>
        <taxon>Cirrhinus</taxon>
    </lineage>
</organism>
<name>A0ABD0QHX6_CIRMR</name>
<dbReference type="InterPro" id="IPR024079">
    <property type="entry name" value="MetalloPept_cat_dom_sf"/>
</dbReference>
<keyword evidence="2" id="KW-0479">Metal-binding</keyword>
<dbReference type="Pfam" id="PF00413">
    <property type="entry name" value="Peptidase_M10"/>
    <property type="match status" value="1"/>
</dbReference>
<evidence type="ECO:0000313" key="7">
    <source>
        <dbReference type="Proteomes" id="UP001529510"/>
    </source>
</evidence>
<gene>
    <name evidence="6" type="ORF">M9458_017271</name>
</gene>
<evidence type="ECO:0000256" key="3">
    <source>
        <dbReference type="ARBA" id="ARBA00022801"/>
    </source>
</evidence>
<dbReference type="InterPro" id="IPR001818">
    <property type="entry name" value="Pept_M10_metallopeptidase"/>
</dbReference>
<comment type="caution">
    <text evidence="6">The sequence shown here is derived from an EMBL/GenBank/DDBJ whole genome shotgun (WGS) entry which is preliminary data.</text>
</comment>
<evidence type="ECO:0000256" key="2">
    <source>
        <dbReference type="ARBA" id="ARBA00022723"/>
    </source>
</evidence>
<accession>A0ABD0QHX6</accession>
<feature type="domain" description="Peptidase M10 metallopeptidase" evidence="5">
    <location>
        <begin position="15"/>
        <end position="48"/>
    </location>
</feature>
<feature type="non-terminal residue" evidence="6">
    <location>
        <position position="1"/>
    </location>
</feature>
<dbReference type="GO" id="GO:0006508">
    <property type="term" value="P:proteolysis"/>
    <property type="evidence" value="ECO:0007669"/>
    <property type="project" value="UniProtKB-KW"/>
</dbReference>
<proteinExistence type="predicted"/>
<keyword evidence="1" id="KW-0645">Protease</keyword>
<keyword evidence="7" id="KW-1185">Reference proteome</keyword>
<evidence type="ECO:0000256" key="1">
    <source>
        <dbReference type="ARBA" id="ARBA00022670"/>
    </source>
</evidence>
<feature type="non-terminal residue" evidence="6">
    <location>
        <position position="58"/>
    </location>
</feature>
<dbReference type="AlphaFoldDB" id="A0ABD0QHX6"/>
<evidence type="ECO:0000313" key="6">
    <source>
        <dbReference type="EMBL" id="KAL0185601.1"/>
    </source>
</evidence>
<keyword evidence="4" id="KW-0862">Zinc</keyword>